<dbReference type="InterPro" id="IPR015943">
    <property type="entry name" value="WD40/YVTN_repeat-like_dom_sf"/>
</dbReference>
<gene>
    <name evidence="5" type="ORF">LAFE_0C08526G</name>
</gene>
<dbReference type="Pfam" id="PF11816">
    <property type="entry name" value="DUF3337"/>
    <property type="match status" value="1"/>
</dbReference>
<sequence>MNKYNVTYGLIVPQDQASEESHILPITKIIKPLKHSRYFLTCGRDGTVIKHTKNNKKYDRYRMQIHSDWVTDLVEVADEKYIAVSQDFSICLLTLHEKDESWESKIIGYHDDYVKCVRRLPSSETHEIRFVTCGLDKRLKIWVLKDTNTSILLHTFNNDQSNDTGSLYALDTVHDASLPFDIVAGDNNGNILFLCGKTGAKVAIINSAHEANIKVLKVMDDNRNLITTSADGMIKLWKLSDVLKKGSDSLIHAWKWSCPVWCIEGDNSQSFYVGDSRGLITKVVMDRGDWSTPSLSTFCRTEKDGEGGILAMHECDDGDFWFSRSGNSNLVIKKADSRIVEIVQGGFALLKCCLLTNRRHVITQNTRGEVQRWDIVSCTLLDTFNSSMGTFNDLVKLYNTKEILPHWCSVSIKTGKLFVKLSQKFLSTEVYGSALQQYNLINKIELSDDERYNLGRIVINSILDEFIAYELEKDKQFRKELVTRKSSAPGTPQLVSQSHIPTDPPQMDAARPSIKEKRRLSLFTKFTSNSASNSQQLTPTSLPNTPMLERSNPLIGEEHTLSTPPATAPLLPDSTQRESFDPLPPSAMQPEGRSASSGSLLTRKLRMFSSNNNNTNESCLSDENEAEPENNIPSEDGPLESSNEGNLEEIKFKFSSKNFNGNGFSTVNANNKGKPTGNEISTNPLEKKREFMSDFMEELREGYTKQNVSNSSSLRLLSKKLPESKITRDYESPIIELTTGVLLVVNCWKEGACGDTVCYSTYLPAPQYENKSPEEDSHKTQIFESLEANLPYWIAEALFKDEKIVKEYPKLSFIIKPWEDPSASTSESSSEQIQQSHHHHHLSFYKSKTLEPHTQMLPHIAEANTKLNAPSMIKVKKIMRYVVDRFETRTPEMKTKADISEWLEILCKGQVLDTDMTLSTVRTLFWKSQGDIILEYRRKALNDEKK</sequence>
<dbReference type="Pfam" id="PF00400">
    <property type="entry name" value="WD40"/>
    <property type="match status" value="2"/>
</dbReference>
<dbReference type="EMBL" id="LT598485">
    <property type="protein sequence ID" value="SCW00633.1"/>
    <property type="molecule type" value="Genomic_DNA"/>
</dbReference>
<name>A0A1G4M9U0_LACFM</name>
<feature type="region of interest" description="Disordered" evidence="4">
    <location>
        <begin position="483"/>
        <end position="511"/>
    </location>
</feature>
<feature type="repeat" description="WD" evidence="3">
    <location>
        <begin position="206"/>
        <end position="240"/>
    </location>
</feature>
<dbReference type="AlphaFoldDB" id="A0A1G4M9U0"/>
<evidence type="ECO:0000256" key="3">
    <source>
        <dbReference type="PROSITE-ProRule" id="PRU00221"/>
    </source>
</evidence>
<keyword evidence="6" id="KW-1185">Reference proteome</keyword>
<evidence type="ECO:0000256" key="4">
    <source>
        <dbReference type="SAM" id="MobiDB-lite"/>
    </source>
</evidence>
<protein>
    <submittedName>
        <fullName evidence="5">LAFE_0C08526g1_1</fullName>
    </submittedName>
</protein>
<dbReference type="PROSITE" id="PS50082">
    <property type="entry name" value="WD_REPEATS_2"/>
    <property type="match status" value="1"/>
</dbReference>
<dbReference type="OrthoDB" id="2421129at2759"/>
<evidence type="ECO:0000256" key="1">
    <source>
        <dbReference type="ARBA" id="ARBA00022574"/>
    </source>
</evidence>
<dbReference type="GO" id="GO:0043130">
    <property type="term" value="F:ubiquitin binding"/>
    <property type="evidence" value="ECO:0007669"/>
    <property type="project" value="TreeGrafter"/>
</dbReference>
<dbReference type="PANTHER" id="PTHR19862:SF14">
    <property type="entry name" value="WD REPEAT-CONTAINING PROTEIN 48"/>
    <property type="match status" value="1"/>
</dbReference>
<feature type="compositionally biased region" description="Polar residues" evidence="4">
    <location>
        <begin position="526"/>
        <end position="544"/>
    </location>
</feature>
<feature type="compositionally biased region" description="Low complexity" evidence="4">
    <location>
        <begin position="561"/>
        <end position="574"/>
    </location>
</feature>
<accession>A0A1G4M9U0</accession>
<evidence type="ECO:0000313" key="6">
    <source>
        <dbReference type="Proteomes" id="UP000190831"/>
    </source>
</evidence>
<feature type="compositionally biased region" description="Polar residues" evidence="4">
    <location>
        <begin position="608"/>
        <end position="619"/>
    </location>
</feature>
<dbReference type="InterPro" id="IPR036322">
    <property type="entry name" value="WD40_repeat_dom_sf"/>
</dbReference>
<dbReference type="SUPFAM" id="SSF50978">
    <property type="entry name" value="WD40 repeat-like"/>
    <property type="match status" value="1"/>
</dbReference>
<feature type="region of interest" description="Disordered" evidence="4">
    <location>
        <begin position="526"/>
        <end position="644"/>
    </location>
</feature>
<dbReference type="GO" id="GO:0000724">
    <property type="term" value="P:double-strand break repair via homologous recombination"/>
    <property type="evidence" value="ECO:0007669"/>
    <property type="project" value="TreeGrafter"/>
</dbReference>
<dbReference type="OMA" id="WDIVSCE"/>
<keyword evidence="1 3" id="KW-0853">WD repeat</keyword>
<evidence type="ECO:0000313" key="5">
    <source>
        <dbReference type="EMBL" id="SCW00633.1"/>
    </source>
</evidence>
<dbReference type="InterPro" id="IPR051246">
    <property type="entry name" value="WDR48"/>
</dbReference>
<dbReference type="STRING" id="4955.A0A1G4M9U0"/>
<feature type="compositionally biased region" description="Polar residues" evidence="4">
    <location>
        <begin position="484"/>
        <end position="500"/>
    </location>
</feature>
<evidence type="ECO:0000256" key="2">
    <source>
        <dbReference type="ARBA" id="ARBA00022737"/>
    </source>
</evidence>
<proteinExistence type="predicted"/>
<keyword evidence="2" id="KW-0677">Repeat</keyword>
<dbReference type="PANTHER" id="PTHR19862">
    <property type="entry name" value="WD REPEAT-CONTAINING PROTEIN 48"/>
    <property type="match status" value="1"/>
</dbReference>
<dbReference type="Gene3D" id="2.130.10.10">
    <property type="entry name" value="YVTN repeat-like/Quinoprotein amine dehydrogenase"/>
    <property type="match status" value="2"/>
</dbReference>
<dbReference type="InterPro" id="IPR001680">
    <property type="entry name" value="WD40_rpt"/>
</dbReference>
<dbReference type="Proteomes" id="UP000190831">
    <property type="component" value="Chromosome C"/>
</dbReference>
<dbReference type="SUPFAM" id="SSF63829">
    <property type="entry name" value="Calcium-dependent phosphotriesterase"/>
    <property type="match status" value="1"/>
</dbReference>
<dbReference type="CDD" id="cd17041">
    <property type="entry name" value="Ubl_WDR48"/>
    <property type="match status" value="1"/>
</dbReference>
<dbReference type="InterPro" id="IPR021772">
    <property type="entry name" value="WDR48/Bun107"/>
</dbReference>
<organism evidence="5 6">
    <name type="scientific">Lachancea fermentati</name>
    <name type="common">Zygosaccharomyces fermentati</name>
    <dbReference type="NCBI Taxonomy" id="4955"/>
    <lineage>
        <taxon>Eukaryota</taxon>
        <taxon>Fungi</taxon>
        <taxon>Dikarya</taxon>
        <taxon>Ascomycota</taxon>
        <taxon>Saccharomycotina</taxon>
        <taxon>Saccharomycetes</taxon>
        <taxon>Saccharomycetales</taxon>
        <taxon>Saccharomycetaceae</taxon>
        <taxon>Lachancea</taxon>
    </lineage>
</organism>
<reference evidence="5 6" key="1">
    <citation type="submission" date="2016-03" db="EMBL/GenBank/DDBJ databases">
        <authorList>
            <person name="Devillers H."/>
        </authorList>
    </citation>
    <scope>NUCLEOTIDE SEQUENCE [LARGE SCALE GENOMIC DNA]</scope>
    <source>
        <strain evidence="5">CBS 6772</strain>
    </source>
</reference>
<dbReference type="SMART" id="SM00320">
    <property type="entry name" value="WD40"/>
    <property type="match status" value="2"/>
</dbReference>
<dbReference type="PROSITE" id="PS50294">
    <property type="entry name" value="WD_REPEATS_REGION"/>
    <property type="match status" value="1"/>
</dbReference>